<keyword evidence="3" id="KW-1185">Reference proteome</keyword>
<reference evidence="2" key="1">
    <citation type="journal article" date="2020" name="New Phytol.">
        <title>Comparative genomics reveals dynamic genome evolution in host specialist ectomycorrhizal fungi.</title>
        <authorList>
            <person name="Lofgren L.A."/>
            <person name="Nguyen N.H."/>
            <person name="Vilgalys R."/>
            <person name="Ruytinx J."/>
            <person name="Liao H.L."/>
            <person name="Branco S."/>
            <person name="Kuo A."/>
            <person name="LaButti K."/>
            <person name="Lipzen A."/>
            <person name="Andreopoulos W."/>
            <person name="Pangilinan J."/>
            <person name="Riley R."/>
            <person name="Hundley H."/>
            <person name="Na H."/>
            <person name="Barry K."/>
            <person name="Grigoriev I.V."/>
            <person name="Stajich J.E."/>
            <person name="Kennedy P.G."/>
        </authorList>
    </citation>
    <scope>NUCLEOTIDE SEQUENCE</scope>
    <source>
        <strain evidence="2">MN1</strain>
    </source>
</reference>
<proteinExistence type="predicted"/>
<gene>
    <name evidence="2" type="ORF">BJ212DRAFT_768874</name>
</gene>
<comment type="caution">
    <text evidence="2">The sequence shown here is derived from an EMBL/GenBank/DDBJ whole genome shotgun (WGS) entry which is preliminary data.</text>
</comment>
<sequence length="312" mass="34204">MVDERTLRKEKYAPQSEHTKGQKTEEQTHHRPPRPHLCPHLTPPSHVPCPSYRLSSWNSKFVAHSRQKSVGRQFDGPPLGPKFEDPVGVLKLEGHTSGPALNNPPLDPAPNPPVDPTPKLTPDPDGTISTPPTPPPNGTFSRVLKPRFAPISGPRSIFRVKVDDDGVFPFKPFVLKLAPPFPLVLVGFAFIWIPRPTALRPYSCPQFSLSELDPSPESAFPACLAPFPFIIPMPIPFVVSAPFIAPAPTPFSPTPVPFIGCSDARVTLDASSSPSTYCAMTFNTQSLARAPHAHVVNVELRAWRIEVICARR</sequence>
<evidence type="ECO:0000313" key="3">
    <source>
        <dbReference type="Proteomes" id="UP000807769"/>
    </source>
</evidence>
<dbReference type="EMBL" id="JABBWG010000045">
    <property type="protein sequence ID" value="KAG1807174.1"/>
    <property type="molecule type" value="Genomic_DNA"/>
</dbReference>
<dbReference type="Proteomes" id="UP000807769">
    <property type="component" value="Unassembled WGS sequence"/>
</dbReference>
<feature type="region of interest" description="Disordered" evidence="1">
    <location>
        <begin position="1"/>
        <end position="142"/>
    </location>
</feature>
<dbReference type="AlphaFoldDB" id="A0A9P7E030"/>
<dbReference type="GeneID" id="64638049"/>
<protein>
    <submittedName>
        <fullName evidence="2">Uncharacterized protein</fullName>
    </submittedName>
</protein>
<feature type="compositionally biased region" description="Basic and acidic residues" evidence="1">
    <location>
        <begin position="1"/>
        <end position="29"/>
    </location>
</feature>
<dbReference type="RefSeq" id="XP_041187910.1">
    <property type="nucleotide sequence ID" value="XM_041344033.1"/>
</dbReference>
<evidence type="ECO:0000256" key="1">
    <source>
        <dbReference type="SAM" id="MobiDB-lite"/>
    </source>
</evidence>
<organism evidence="2 3">
    <name type="scientific">Suillus subaureus</name>
    <dbReference type="NCBI Taxonomy" id="48587"/>
    <lineage>
        <taxon>Eukaryota</taxon>
        <taxon>Fungi</taxon>
        <taxon>Dikarya</taxon>
        <taxon>Basidiomycota</taxon>
        <taxon>Agaricomycotina</taxon>
        <taxon>Agaricomycetes</taxon>
        <taxon>Agaricomycetidae</taxon>
        <taxon>Boletales</taxon>
        <taxon>Suillineae</taxon>
        <taxon>Suillaceae</taxon>
        <taxon>Suillus</taxon>
    </lineage>
</organism>
<evidence type="ECO:0000313" key="2">
    <source>
        <dbReference type="EMBL" id="KAG1807174.1"/>
    </source>
</evidence>
<feature type="compositionally biased region" description="Pro residues" evidence="1">
    <location>
        <begin position="105"/>
        <end position="121"/>
    </location>
</feature>
<name>A0A9P7E030_9AGAM</name>
<accession>A0A9P7E030</accession>